<dbReference type="EMBL" id="CATNWA010015082">
    <property type="protein sequence ID" value="CAI9579293.1"/>
    <property type="molecule type" value="Genomic_DNA"/>
</dbReference>
<evidence type="ECO:0000313" key="2">
    <source>
        <dbReference type="Proteomes" id="UP001162483"/>
    </source>
</evidence>
<organism evidence="1 2">
    <name type="scientific">Staurois parvus</name>
    <dbReference type="NCBI Taxonomy" id="386267"/>
    <lineage>
        <taxon>Eukaryota</taxon>
        <taxon>Metazoa</taxon>
        <taxon>Chordata</taxon>
        <taxon>Craniata</taxon>
        <taxon>Vertebrata</taxon>
        <taxon>Euteleostomi</taxon>
        <taxon>Amphibia</taxon>
        <taxon>Batrachia</taxon>
        <taxon>Anura</taxon>
        <taxon>Neobatrachia</taxon>
        <taxon>Ranoidea</taxon>
        <taxon>Ranidae</taxon>
        <taxon>Staurois</taxon>
    </lineage>
</organism>
<reference evidence="1" key="1">
    <citation type="submission" date="2023-05" db="EMBL/GenBank/DDBJ databases">
        <authorList>
            <person name="Stuckert A."/>
        </authorList>
    </citation>
    <scope>NUCLEOTIDE SEQUENCE</scope>
</reference>
<sequence length="88" mass="9193">MAASVRNGLANNGGTHLPCGLQYQGWPAGALSNQRLTPAVSQTPEAGVVFKEWPDSQSGPWCVFFHGPLYLVSCVPVSVSALLVADPA</sequence>
<dbReference type="Proteomes" id="UP001162483">
    <property type="component" value="Unassembled WGS sequence"/>
</dbReference>
<accession>A0ABN9E3K1</accession>
<protein>
    <submittedName>
        <fullName evidence="1">Uncharacterized protein</fullName>
    </submittedName>
</protein>
<gene>
    <name evidence="1" type="ORF">SPARVUS_LOCUS9050768</name>
</gene>
<proteinExistence type="predicted"/>
<evidence type="ECO:0000313" key="1">
    <source>
        <dbReference type="EMBL" id="CAI9579293.1"/>
    </source>
</evidence>
<name>A0ABN9E3K1_9NEOB</name>
<keyword evidence="2" id="KW-1185">Reference proteome</keyword>
<comment type="caution">
    <text evidence="1">The sequence shown here is derived from an EMBL/GenBank/DDBJ whole genome shotgun (WGS) entry which is preliminary data.</text>
</comment>